<evidence type="ECO:0000313" key="1">
    <source>
        <dbReference type="EMBL" id="TQL63213.1"/>
    </source>
</evidence>
<reference evidence="1 2" key="1">
    <citation type="submission" date="2019-06" db="EMBL/GenBank/DDBJ databases">
        <title>Sequencing the genomes of 1000 actinobacteria strains.</title>
        <authorList>
            <person name="Klenk H.-P."/>
        </authorList>
    </citation>
    <scope>NUCLEOTIDE SEQUENCE [LARGE SCALE GENOMIC DNA]</scope>
    <source>
        <strain evidence="1 2">DSM 8251</strain>
    </source>
</reference>
<sequence>MRDIDALLTEIDEDEGLEPAATAADIDVLTPRFREVFGIDLPETIRNIWLRSDGVWVNGVHLYGTRDFEEGEQGRSVDTLGILESNERLLEGGHTIDSPLRFIGDVDDQLLAYDTSDNRWKLVDRTDWEPDDEEEDSHATCEELIRDVLESRV</sequence>
<dbReference type="AlphaFoldDB" id="A0A542ZS83"/>
<dbReference type="OrthoDB" id="3726250at2"/>
<proteinExistence type="predicted"/>
<name>A0A542ZS83_9ACTN</name>
<dbReference type="Proteomes" id="UP000316196">
    <property type="component" value="Unassembled WGS sequence"/>
</dbReference>
<gene>
    <name evidence="1" type="ORF">FB460_1014</name>
</gene>
<dbReference type="EMBL" id="VFOR01000001">
    <property type="protein sequence ID" value="TQL63213.1"/>
    <property type="molecule type" value="Genomic_DNA"/>
</dbReference>
<keyword evidence="2" id="KW-1185">Reference proteome</keyword>
<dbReference type="SUPFAM" id="SSF160631">
    <property type="entry name" value="SMI1/KNR4-like"/>
    <property type="match status" value="1"/>
</dbReference>
<protein>
    <recommendedName>
        <fullName evidence="3">SUKH superfamily protein</fullName>
    </recommendedName>
</protein>
<dbReference type="InterPro" id="IPR037883">
    <property type="entry name" value="Knr4/Smi1-like_sf"/>
</dbReference>
<evidence type="ECO:0008006" key="3">
    <source>
        <dbReference type="Google" id="ProtNLM"/>
    </source>
</evidence>
<comment type="caution">
    <text evidence="1">The sequence shown here is derived from an EMBL/GenBank/DDBJ whole genome shotgun (WGS) entry which is preliminary data.</text>
</comment>
<organism evidence="1 2">
    <name type="scientific">Propioniferax innocua</name>
    <dbReference type="NCBI Taxonomy" id="1753"/>
    <lineage>
        <taxon>Bacteria</taxon>
        <taxon>Bacillati</taxon>
        <taxon>Actinomycetota</taxon>
        <taxon>Actinomycetes</taxon>
        <taxon>Propionibacteriales</taxon>
        <taxon>Propionibacteriaceae</taxon>
        <taxon>Propioniferax</taxon>
    </lineage>
</organism>
<evidence type="ECO:0000313" key="2">
    <source>
        <dbReference type="Proteomes" id="UP000316196"/>
    </source>
</evidence>
<dbReference type="RefSeq" id="WP_142092955.1">
    <property type="nucleotide sequence ID" value="NZ_BAAAMD010000001.1"/>
</dbReference>
<accession>A0A542ZS83</accession>